<proteinExistence type="predicted"/>
<accession>A0A5J4PP68</accession>
<dbReference type="EMBL" id="SNRY01007310">
    <property type="protein sequence ID" value="KAA6310668.1"/>
    <property type="molecule type" value="Genomic_DNA"/>
</dbReference>
<organism evidence="2">
    <name type="scientific">termite gut metagenome</name>
    <dbReference type="NCBI Taxonomy" id="433724"/>
    <lineage>
        <taxon>unclassified sequences</taxon>
        <taxon>metagenomes</taxon>
        <taxon>organismal metagenomes</taxon>
    </lineage>
</organism>
<reference evidence="2" key="1">
    <citation type="submission" date="2019-03" db="EMBL/GenBank/DDBJ databases">
        <title>Single cell metagenomics reveals metabolic interactions within the superorganism composed of flagellate Streblomastix strix and complex community of Bacteroidetes bacteria on its surface.</title>
        <authorList>
            <person name="Treitli S.C."/>
            <person name="Kolisko M."/>
            <person name="Husnik F."/>
            <person name="Keeling P."/>
            <person name="Hampl V."/>
        </authorList>
    </citation>
    <scope>NUCLEOTIDE SEQUENCE</scope>
    <source>
        <strain evidence="2">STM</strain>
    </source>
</reference>
<name>A0A5J4PP68_9ZZZZ</name>
<dbReference type="InterPro" id="IPR049030">
    <property type="entry name" value="AI2M-like_HNH"/>
</dbReference>
<protein>
    <submittedName>
        <fullName evidence="2">Group II intron-encoded protein LtrA</fullName>
    </submittedName>
</protein>
<evidence type="ECO:0000313" key="2">
    <source>
        <dbReference type="EMBL" id="KAA6310668.1"/>
    </source>
</evidence>
<gene>
    <name evidence="2" type="ORF">EZS27_038067</name>
</gene>
<dbReference type="AlphaFoldDB" id="A0A5J4PP68"/>
<dbReference type="InterPro" id="IPR003615">
    <property type="entry name" value="HNH_nuc"/>
</dbReference>
<comment type="caution">
    <text evidence="2">The sequence shown here is derived from an EMBL/GenBank/DDBJ whole genome shotgun (WGS) entry which is preliminary data.</text>
</comment>
<dbReference type="CDD" id="cd00085">
    <property type="entry name" value="HNHc"/>
    <property type="match status" value="1"/>
</dbReference>
<dbReference type="Pfam" id="PF21368">
    <property type="entry name" value="AI2M-like_HNH"/>
    <property type="match status" value="1"/>
</dbReference>
<feature type="domain" description="HNH nuclease" evidence="1">
    <location>
        <begin position="79"/>
        <end position="139"/>
    </location>
</feature>
<sequence length="150" mass="17302">MIWKYSANSTQKYVVFTITTQLPITVTLSTLSITSWLTACTKLLQESIYQTFYNKGFKRKKIAGEYHSDNIPQTVTITGGRNSLIARLKLWVCELCGATGNLEMHHVRKLKDLKGKSDWEKRMIARRRKTLAVCSKCHDKIDFYRHTGLN</sequence>
<dbReference type="SMART" id="SM00507">
    <property type="entry name" value="HNHc"/>
    <property type="match status" value="1"/>
</dbReference>
<evidence type="ECO:0000259" key="1">
    <source>
        <dbReference type="SMART" id="SM00507"/>
    </source>
</evidence>